<reference evidence="2 3" key="1">
    <citation type="submission" date="2021-03" db="EMBL/GenBank/DDBJ databases">
        <title>Sequencing the genomes of 1000 actinobacteria strains.</title>
        <authorList>
            <person name="Klenk H.-P."/>
        </authorList>
    </citation>
    <scope>NUCLEOTIDE SEQUENCE [LARGE SCALE GENOMIC DNA]</scope>
    <source>
        <strain evidence="2 3">DSM 46713</strain>
    </source>
</reference>
<dbReference type="RefSeq" id="WP_209916650.1">
    <property type="nucleotide sequence ID" value="NZ_JAGIOP010000002.1"/>
</dbReference>
<feature type="region of interest" description="Disordered" evidence="1">
    <location>
        <begin position="78"/>
        <end position="100"/>
    </location>
</feature>
<sequence>MTTISPDVRADLLLLRRQTDEVHAALANTHKIGAERGATVLRLRDAGVQYRLIAAAMGGSVAAVQGIISRALVQRMSTPAAHAPPAPAPVQPATLKAGAR</sequence>
<organism evidence="2 3">
    <name type="scientific">Mycolicibacterium lutetiense</name>
    <dbReference type="NCBI Taxonomy" id="1641992"/>
    <lineage>
        <taxon>Bacteria</taxon>
        <taxon>Bacillati</taxon>
        <taxon>Actinomycetota</taxon>
        <taxon>Actinomycetes</taxon>
        <taxon>Mycobacteriales</taxon>
        <taxon>Mycobacteriaceae</taxon>
        <taxon>Mycolicibacterium</taxon>
    </lineage>
</organism>
<evidence type="ECO:0000256" key="1">
    <source>
        <dbReference type="SAM" id="MobiDB-lite"/>
    </source>
</evidence>
<accession>A0ABS4ZSN5</accession>
<evidence type="ECO:0008006" key="4">
    <source>
        <dbReference type="Google" id="ProtNLM"/>
    </source>
</evidence>
<evidence type="ECO:0000313" key="3">
    <source>
        <dbReference type="Proteomes" id="UP000694460"/>
    </source>
</evidence>
<name>A0ABS4ZSN5_9MYCO</name>
<dbReference type="EMBL" id="JAGIOP010000002">
    <property type="protein sequence ID" value="MBP2452493.1"/>
    <property type="molecule type" value="Genomic_DNA"/>
</dbReference>
<protein>
    <recommendedName>
        <fullName evidence="4">ANTAR domain-containing protein</fullName>
    </recommendedName>
</protein>
<evidence type="ECO:0000313" key="2">
    <source>
        <dbReference type="EMBL" id="MBP2452493.1"/>
    </source>
</evidence>
<keyword evidence="3" id="KW-1185">Reference proteome</keyword>
<dbReference type="Proteomes" id="UP000694460">
    <property type="component" value="Unassembled WGS sequence"/>
</dbReference>
<gene>
    <name evidence="2" type="ORF">JOF57_002406</name>
</gene>
<proteinExistence type="predicted"/>
<comment type="caution">
    <text evidence="2">The sequence shown here is derived from an EMBL/GenBank/DDBJ whole genome shotgun (WGS) entry which is preliminary data.</text>
</comment>